<evidence type="ECO:0000256" key="2">
    <source>
        <dbReference type="SAM" id="Phobius"/>
    </source>
</evidence>
<protein>
    <submittedName>
        <fullName evidence="3">Uncharacterized protein</fullName>
    </submittedName>
</protein>
<feature type="region of interest" description="Disordered" evidence="1">
    <location>
        <begin position="183"/>
        <end position="269"/>
    </location>
</feature>
<sequence length="296" mass="31213">MSPTPENDPRKRALQALAEQNYQLTPTEKQALVTARNAFLSCYVSGLAAGIGASWYYVYRMQAKRFAAARGARVFTLFVGALAGEFVGRSFGQSRAAGLLQMQLPPQSPIRAAMNARDGAEGLIFRDHDLAPADPSAAAMGADAPDMAASSDRGLARPSATGRRAFSPEQQQIVDRWEQLRQQGGPIEGTDDDGSDASARGVEGERLVSDSDAAWASSNPTAIAPSASATRASAATSVAASRGNGHSTRTALPGIAVAGETDATELPRTREDFEAGLRQGLLRTNKYGDVVDVDTR</sequence>
<evidence type="ECO:0000313" key="3">
    <source>
        <dbReference type="EMBL" id="RKO99014.1"/>
    </source>
</evidence>
<dbReference type="AlphaFoldDB" id="A0A4P9WZP9"/>
<reference evidence="4" key="1">
    <citation type="journal article" date="2018" name="Nat. Microbiol.">
        <title>Leveraging single-cell genomics to expand the fungal tree of life.</title>
        <authorList>
            <person name="Ahrendt S.R."/>
            <person name="Quandt C.A."/>
            <person name="Ciobanu D."/>
            <person name="Clum A."/>
            <person name="Salamov A."/>
            <person name="Andreopoulos B."/>
            <person name="Cheng J.F."/>
            <person name="Woyke T."/>
            <person name="Pelin A."/>
            <person name="Henrissat B."/>
            <person name="Reynolds N.K."/>
            <person name="Benny G.L."/>
            <person name="Smith M.E."/>
            <person name="James T.Y."/>
            <person name="Grigoriev I.V."/>
        </authorList>
    </citation>
    <scope>NUCLEOTIDE SEQUENCE [LARGE SCALE GENOMIC DNA]</scope>
    <source>
        <strain evidence="4">ATCC 52028</strain>
    </source>
</reference>
<feature type="compositionally biased region" description="Low complexity" evidence="1">
    <location>
        <begin position="216"/>
        <end position="241"/>
    </location>
</feature>
<gene>
    <name evidence="3" type="ORF">CXG81DRAFT_28206</name>
</gene>
<keyword evidence="2" id="KW-1133">Transmembrane helix</keyword>
<keyword evidence="4" id="KW-1185">Reference proteome</keyword>
<keyword evidence="2" id="KW-0472">Membrane</keyword>
<feature type="region of interest" description="Disordered" evidence="1">
    <location>
        <begin position="134"/>
        <end position="171"/>
    </location>
</feature>
<dbReference type="EMBL" id="ML014331">
    <property type="protein sequence ID" value="RKO99014.1"/>
    <property type="molecule type" value="Genomic_DNA"/>
</dbReference>
<keyword evidence="2" id="KW-0812">Transmembrane</keyword>
<accession>A0A4P9WZP9</accession>
<name>A0A4P9WZP9_9FUNG</name>
<evidence type="ECO:0000256" key="1">
    <source>
        <dbReference type="SAM" id="MobiDB-lite"/>
    </source>
</evidence>
<feature type="transmembrane region" description="Helical" evidence="2">
    <location>
        <begin position="71"/>
        <end position="92"/>
    </location>
</feature>
<dbReference type="Proteomes" id="UP000274922">
    <property type="component" value="Unassembled WGS sequence"/>
</dbReference>
<proteinExistence type="predicted"/>
<feature type="compositionally biased region" description="Low complexity" evidence="1">
    <location>
        <begin position="134"/>
        <end position="152"/>
    </location>
</feature>
<feature type="transmembrane region" description="Helical" evidence="2">
    <location>
        <begin position="38"/>
        <end position="59"/>
    </location>
</feature>
<organism evidence="3 4">
    <name type="scientific">Caulochytrium protostelioides</name>
    <dbReference type="NCBI Taxonomy" id="1555241"/>
    <lineage>
        <taxon>Eukaryota</taxon>
        <taxon>Fungi</taxon>
        <taxon>Fungi incertae sedis</taxon>
        <taxon>Chytridiomycota</taxon>
        <taxon>Chytridiomycota incertae sedis</taxon>
        <taxon>Chytridiomycetes</taxon>
        <taxon>Caulochytriales</taxon>
        <taxon>Caulochytriaceae</taxon>
        <taxon>Caulochytrium</taxon>
    </lineage>
</organism>
<evidence type="ECO:0000313" key="4">
    <source>
        <dbReference type="Proteomes" id="UP000274922"/>
    </source>
</evidence>